<organism evidence="1 2">
    <name type="scientific">Leucogyrophana mollusca</name>
    <dbReference type="NCBI Taxonomy" id="85980"/>
    <lineage>
        <taxon>Eukaryota</taxon>
        <taxon>Fungi</taxon>
        <taxon>Dikarya</taxon>
        <taxon>Basidiomycota</taxon>
        <taxon>Agaricomycotina</taxon>
        <taxon>Agaricomycetes</taxon>
        <taxon>Agaricomycetidae</taxon>
        <taxon>Boletales</taxon>
        <taxon>Boletales incertae sedis</taxon>
        <taxon>Leucogyrophana</taxon>
    </lineage>
</organism>
<evidence type="ECO:0000313" key="2">
    <source>
        <dbReference type="Proteomes" id="UP000790709"/>
    </source>
</evidence>
<name>A0ACB8AVY8_9AGAM</name>
<keyword evidence="2" id="KW-1185">Reference proteome</keyword>
<gene>
    <name evidence="1" type="ORF">BV22DRAFT_1027102</name>
</gene>
<dbReference type="EMBL" id="MU267353">
    <property type="protein sequence ID" value="KAH7917013.1"/>
    <property type="molecule type" value="Genomic_DNA"/>
</dbReference>
<protein>
    <submittedName>
        <fullName evidence="1">Uncharacterized protein</fullName>
    </submittedName>
</protein>
<dbReference type="Proteomes" id="UP000790709">
    <property type="component" value="Unassembled WGS sequence"/>
</dbReference>
<reference evidence="1" key="1">
    <citation type="journal article" date="2021" name="New Phytol.">
        <title>Evolutionary innovations through gain and loss of genes in the ectomycorrhizal Boletales.</title>
        <authorList>
            <person name="Wu G."/>
            <person name="Miyauchi S."/>
            <person name="Morin E."/>
            <person name="Kuo A."/>
            <person name="Drula E."/>
            <person name="Varga T."/>
            <person name="Kohler A."/>
            <person name="Feng B."/>
            <person name="Cao Y."/>
            <person name="Lipzen A."/>
            <person name="Daum C."/>
            <person name="Hundley H."/>
            <person name="Pangilinan J."/>
            <person name="Johnson J."/>
            <person name="Barry K."/>
            <person name="LaButti K."/>
            <person name="Ng V."/>
            <person name="Ahrendt S."/>
            <person name="Min B."/>
            <person name="Choi I.G."/>
            <person name="Park H."/>
            <person name="Plett J.M."/>
            <person name="Magnuson J."/>
            <person name="Spatafora J.W."/>
            <person name="Nagy L.G."/>
            <person name="Henrissat B."/>
            <person name="Grigoriev I.V."/>
            <person name="Yang Z.L."/>
            <person name="Xu J."/>
            <person name="Martin F.M."/>
        </authorList>
    </citation>
    <scope>NUCLEOTIDE SEQUENCE</scope>
    <source>
        <strain evidence="1">KUC20120723A-06</strain>
    </source>
</reference>
<accession>A0ACB8AVY8</accession>
<evidence type="ECO:0000313" key="1">
    <source>
        <dbReference type="EMBL" id="KAH7917013.1"/>
    </source>
</evidence>
<comment type="caution">
    <text evidence="1">The sequence shown here is derived from an EMBL/GenBank/DDBJ whole genome shotgun (WGS) entry which is preliminary data.</text>
</comment>
<sequence>MIAKPAVCAVPPPPSPPVYLPCCGLTREADTTGKTGDYLIRSSAPGGGAPCPRTIAQELFPHLKGDELAWSNLSAAQQRMVNNREQSLFQWRNSHNLGAVFSTSCDGMSVAVNGEPSPCPNCQALRKLHLFQNILNKRVPDENKMKYVPKKYRCAELGKIYLQYKGVRQLIEEDDGSTPWLRFAKGTAEGLYKSSDVLIGMVHAIMKKAQRTAKGKSLKNMQYTQAFDSFCSLLASTSTRCRS</sequence>
<proteinExistence type="predicted"/>